<evidence type="ECO:0000313" key="6">
    <source>
        <dbReference type="EMBL" id="RXZ31685.1"/>
    </source>
</evidence>
<proteinExistence type="inferred from homology"/>
<comment type="subcellular location">
    <subcellularLocation>
        <location evidence="5">Cell membrane</location>
        <topology evidence="5">Multi-pass membrane protein</topology>
    </subcellularLocation>
    <subcellularLocation>
        <location evidence="1">Membrane</location>
        <topology evidence="1">Multi-pass membrane protein</topology>
    </subcellularLocation>
</comment>
<comment type="caution">
    <text evidence="6">The sequence shown here is derived from an EMBL/GenBank/DDBJ whole genome shotgun (WGS) entry which is preliminary data.</text>
</comment>
<evidence type="ECO:0000256" key="3">
    <source>
        <dbReference type="ARBA" id="ARBA00022989"/>
    </source>
</evidence>
<feature type="transmembrane region" description="Helical" evidence="5">
    <location>
        <begin position="195"/>
        <end position="213"/>
    </location>
</feature>
<dbReference type="InterPro" id="IPR002781">
    <property type="entry name" value="TM_pro_TauE-like"/>
</dbReference>
<feature type="transmembrane region" description="Helical" evidence="5">
    <location>
        <begin position="30"/>
        <end position="51"/>
    </location>
</feature>
<keyword evidence="2 5" id="KW-0812">Transmembrane</keyword>
<name>A0A4Q2ISZ5_9SPHN</name>
<keyword evidence="4 5" id="KW-0472">Membrane</keyword>
<feature type="transmembrane region" description="Helical" evidence="5">
    <location>
        <begin position="106"/>
        <end position="124"/>
    </location>
</feature>
<sequence>MDLYNVIAGLGVGLLVGMTGVGGGSLMAPILILLLGVAPITAVGTDLWFAAITKSVGGFIHHRHRGTDGGPDFQVVRRLCLGSLPAAGLTLWVLAHTETHAIKGGLILHALGVVLLLTAVATLLRPRLQLAAIRFRARSAARFHHFQAPLTVLAGALLGVMVTLTSVGAGALGAVILFALYPLRLTTRKLVATDIVHAVPLTLVAGLGHLSLGNVDAPLLGGLLVGSIPGIIAGSLFASRASDRVLRPTLALVLVVTGLRLLA</sequence>
<evidence type="ECO:0000256" key="1">
    <source>
        <dbReference type="ARBA" id="ARBA00004141"/>
    </source>
</evidence>
<keyword evidence="3 5" id="KW-1133">Transmembrane helix</keyword>
<gene>
    <name evidence="6" type="ORF">EO081_10700</name>
</gene>
<feature type="transmembrane region" description="Helical" evidence="5">
    <location>
        <begin position="219"/>
        <end position="238"/>
    </location>
</feature>
<dbReference type="InterPro" id="IPR051598">
    <property type="entry name" value="TSUP/Inactive_protease-like"/>
</dbReference>
<keyword evidence="5" id="KW-1003">Cell membrane</keyword>
<comment type="similarity">
    <text evidence="5">Belongs to the 4-toluene sulfonate uptake permease (TSUP) (TC 2.A.102) family.</text>
</comment>
<feature type="transmembrane region" description="Helical" evidence="5">
    <location>
        <begin position="6"/>
        <end position="23"/>
    </location>
</feature>
<evidence type="ECO:0000256" key="2">
    <source>
        <dbReference type="ARBA" id="ARBA00022692"/>
    </source>
</evidence>
<feature type="transmembrane region" description="Helical" evidence="5">
    <location>
        <begin position="75"/>
        <end position="94"/>
    </location>
</feature>
<evidence type="ECO:0000256" key="5">
    <source>
        <dbReference type="RuleBase" id="RU363041"/>
    </source>
</evidence>
<dbReference type="Pfam" id="PF01925">
    <property type="entry name" value="TauE"/>
    <property type="match status" value="1"/>
</dbReference>
<organism evidence="6 7">
    <name type="scientific">Sphingomonas desiccabilis</name>
    <dbReference type="NCBI Taxonomy" id="429134"/>
    <lineage>
        <taxon>Bacteria</taxon>
        <taxon>Pseudomonadati</taxon>
        <taxon>Pseudomonadota</taxon>
        <taxon>Alphaproteobacteria</taxon>
        <taxon>Sphingomonadales</taxon>
        <taxon>Sphingomonadaceae</taxon>
        <taxon>Sphingomonas</taxon>
    </lineage>
</organism>
<evidence type="ECO:0000313" key="7">
    <source>
        <dbReference type="Proteomes" id="UP000292347"/>
    </source>
</evidence>
<dbReference type="PANTHER" id="PTHR43701">
    <property type="entry name" value="MEMBRANE TRANSPORTER PROTEIN MJ0441-RELATED"/>
    <property type="match status" value="1"/>
</dbReference>
<dbReference type="RefSeq" id="WP_129341919.1">
    <property type="nucleotide sequence ID" value="NZ_JACIDD010000002.1"/>
</dbReference>
<dbReference type="PANTHER" id="PTHR43701:SF2">
    <property type="entry name" value="MEMBRANE TRANSPORTER PROTEIN YJNA-RELATED"/>
    <property type="match status" value="1"/>
</dbReference>
<dbReference type="AlphaFoldDB" id="A0A4Q2ISZ5"/>
<feature type="transmembrane region" description="Helical" evidence="5">
    <location>
        <begin position="152"/>
        <end position="183"/>
    </location>
</feature>
<dbReference type="Proteomes" id="UP000292347">
    <property type="component" value="Unassembled WGS sequence"/>
</dbReference>
<dbReference type="EMBL" id="SDPT01000002">
    <property type="protein sequence ID" value="RXZ31685.1"/>
    <property type="molecule type" value="Genomic_DNA"/>
</dbReference>
<keyword evidence="7" id="KW-1185">Reference proteome</keyword>
<reference evidence="6 7" key="1">
    <citation type="submission" date="2019-01" db="EMBL/GenBank/DDBJ databases">
        <title>Sphingomonas mucosissima sp. nov. and Sphingomonas desiccabilis sp. nov., from biological soil crusts in the Colorado Plateau, USA.</title>
        <authorList>
            <person name="Zhu D."/>
        </authorList>
    </citation>
    <scope>NUCLEOTIDE SEQUENCE [LARGE SCALE GENOMIC DNA]</scope>
    <source>
        <strain evidence="6 7">CP1D</strain>
    </source>
</reference>
<dbReference type="OrthoDB" id="5189995at2"/>
<protein>
    <recommendedName>
        <fullName evidence="5">Probable membrane transporter protein</fullName>
    </recommendedName>
</protein>
<evidence type="ECO:0000256" key="4">
    <source>
        <dbReference type="ARBA" id="ARBA00023136"/>
    </source>
</evidence>
<dbReference type="GO" id="GO:0005886">
    <property type="term" value="C:plasma membrane"/>
    <property type="evidence" value="ECO:0007669"/>
    <property type="project" value="UniProtKB-SubCell"/>
</dbReference>
<accession>A0A4Q2ISZ5</accession>